<feature type="signal peptide" evidence="1">
    <location>
        <begin position="1"/>
        <end position="26"/>
    </location>
</feature>
<name>A7MZC8_VIBC1</name>
<dbReference type="AlphaFoldDB" id="A7MZC8"/>
<evidence type="ECO:0000313" key="3">
    <source>
        <dbReference type="Proteomes" id="UP000008152"/>
    </source>
</evidence>
<feature type="chain" id="PRO_5002713708" description="Lipoprotein" evidence="1">
    <location>
        <begin position="27"/>
        <end position="244"/>
    </location>
</feature>
<evidence type="ECO:0000313" key="2">
    <source>
        <dbReference type="EMBL" id="ABU69558.1"/>
    </source>
</evidence>
<evidence type="ECO:0000256" key="1">
    <source>
        <dbReference type="SAM" id="SignalP"/>
    </source>
</evidence>
<dbReference type="PANTHER" id="PTHR39335">
    <property type="entry name" value="BLL4220 PROTEIN"/>
    <property type="match status" value="1"/>
</dbReference>
<protein>
    <recommendedName>
        <fullName evidence="4">Lipoprotein</fullName>
    </recommendedName>
</protein>
<evidence type="ECO:0008006" key="4">
    <source>
        <dbReference type="Google" id="ProtNLM"/>
    </source>
</evidence>
<dbReference type="Pfam" id="PF03640">
    <property type="entry name" value="Lipoprotein_15"/>
    <property type="match status" value="4"/>
</dbReference>
<dbReference type="EMBL" id="CP000789">
    <property type="protein sequence ID" value="ABU69558.1"/>
    <property type="molecule type" value="Genomic_DNA"/>
</dbReference>
<accession>A7MZC8</accession>
<proteinExistence type="predicted"/>
<keyword evidence="1" id="KW-0732">Signal</keyword>
<dbReference type="PANTHER" id="PTHR39335:SF1">
    <property type="entry name" value="BLL4220 PROTEIN"/>
    <property type="match status" value="1"/>
</dbReference>
<dbReference type="KEGG" id="vha:VIBHAR_00555"/>
<dbReference type="PATRIC" id="fig|338187.36.peg.495"/>
<dbReference type="InterPro" id="IPR005297">
    <property type="entry name" value="Lipoprotein_repeat"/>
</dbReference>
<dbReference type="Proteomes" id="UP000008152">
    <property type="component" value="Chromosome I"/>
</dbReference>
<reference evidence="2 3" key="1">
    <citation type="submission" date="2007-08" db="EMBL/GenBank/DDBJ databases">
        <authorList>
            <consortium name="The Vibrio harveyi Genome Sequencing Project"/>
            <person name="Bassler B."/>
            <person name="Clifton S.W."/>
            <person name="Fulton L."/>
            <person name="Delehaunty K."/>
            <person name="Fronick C."/>
            <person name="Harrison M."/>
            <person name="Markivic C."/>
            <person name="Fulton R."/>
            <person name="Tin-Wollam A.-M."/>
            <person name="Shah N."/>
            <person name="Pepin K."/>
            <person name="Nash W."/>
            <person name="Thiruvilangam P."/>
            <person name="Bhonagiri V."/>
            <person name="Waters C."/>
            <person name="Tu K.C."/>
            <person name="Irgon J."/>
            <person name="Wilson R.K."/>
        </authorList>
    </citation>
    <scope>NUCLEOTIDE SEQUENCE [LARGE SCALE GENOMIC DNA]</scope>
    <source>
        <strain evidence="3">ATCC BAA-1116 / BB120</strain>
    </source>
</reference>
<sequence>MDSLIRKTTVKKLLFSALLVTSTSFAAPTTTTSVGEVYTDASGKSLYTFSKDPVGKSVCTDQCEKLWPPVLVTAQSSKHFGTQAGFSQITREDGNKQWALNGKPLYRWLKDSQKGEITGAGIKGVWPLARADDVTIRLFNDGKQRYLVDSHNKTLYNFDKDKPNQSVCYDDCASKWPPALVDTEITQKGIENLKLTGGFGVTQRNDDSYQWTYHNKPLYRWIKDQKLGDTSGNGVKQVWHIVEQ</sequence>
<dbReference type="GO" id="GO:0043448">
    <property type="term" value="P:alkane catabolic process"/>
    <property type="evidence" value="ECO:0007669"/>
    <property type="project" value="TreeGrafter"/>
</dbReference>
<gene>
    <name evidence="2" type="ordered locus">VIBHAR_00555</name>
</gene>
<organism evidence="2 3">
    <name type="scientific">Vibrio campbellii (strain ATCC BAA-1116)</name>
    <dbReference type="NCBI Taxonomy" id="2902295"/>
    <lineage>
        <taxon>Bacteria</taxon>
        <taxon>Pseudomonadati</taxon>
        <taxon>Pseudomonadota</taxon>
        <taxon>Gammaproteobacteria</taxon>
        <taxon>Vibrionales</taxon>
        <taxon>Vibrionaceae</taxon>
        <taxon>Vibrio</taxon>
    </lineage>
</organism>